<dbReference type="Pfam" id="PF11041">
    <property type="entry name" value="Phage_Wedge1"/>
    <property type="match status" value="2"/>
</dbReference>
<evidence type="ECO:0008006" key="3">
    <source>
        <dbReference type="Google" id="ProtNLM"/>
    </source>
</evidence>
<comment type="caution">
    <text evidence="1">The sequence shown here is derived from an EMBL/GenBank/DDBJ whole genome shotgun (WGS) entry which is preliminary data.</text>
</comment>
<protein>
    <recommendedName>
        <fullName evidence="3">DUF2612 domain-containing protein</fullName>
    </recommendedName>
</protein>
<organism evidence="1 2">
    <name type="scientific">Burkholderia multivorans</name>
    <dbReference type="NCBI Taxonomy" id="87883"/>
    <lineage>
        <taxon>Bacteria</taxon>
        <taxon>Pseudomonadati</taxon>
        <taxon>Pseudomonadota</taxon>
        <taxon>Betaproteobacteria</taxon>
        <taxon>Burkholderiales</taxon>
        <taxon>Burkholderiaceae</taxon>
        <taxon>Burkholderia</taxon>
        <taxon>Burkholderia cepacia complex</taxon>
    </lineage>
</organism>
<evidence type="ECO:0000313" key="2">
    <source>
        <dbReference type="Proteomes" id="UP000237811"/>
    </source>
</evidence>
<dbReference type="AlphaFoldDB" id="A0AB37AYX1"/>
<dbReference type="Proteomes" id="UP000237811">
    <property type="component" value="Unassembled WGS sequence"/>
</dbReference>
<reference evidence="1 2" key="1">
    <citation type="submission" date="2018-03" db="EMBL/GenBank/DDBJ databases">
        <authorList>
            <person name="Nguyen K."/>
            <person name="Fouts D."/>
            <person name="Sutton G."/>
        </authorList>
    </citation>
    <scope>NUCLEOTIDE SEQUENCE [LARGE SCALE GENOMIC DNA]</scope>
    <source>
        <strain evidence="1 2">AU14328</strain>
    </source>
</reference>
<name>A0AB37AYX1_9BURK</name>
<dbReference type="EMBL" id="PVFR01000007">
    <property type="protein sequence ID" value="PRE55591.1"/>
    <property type="molecule type" value="Genomic_DNA"/>
</dbReference>
<dbReference type="InterPro" id="IPR021283">
    <property type="entry name" value="Phage_Wedge1"/>
</dbReference>
<sequence>MAELTEYTALITSEHRDKPRFMAVVGALVQPLVDQMNVLQSMPGKFDLDNAVGVQLDDVGLWVGVSRKIRTPLTGIYFSFDIDGLGFDQGTWKGPFDPDTGLTVLDDDTYRLVIRAKIGANRWDGTLESSAAILNSIFGNPSGDLVPVHANGEAFGTGDGITKNFPLTYSGAQVRRVDSATLYRNDWQGNQQLYPTARTNIAFYSSTLSNGAGATPSNGSFVGASIGLPDTTTGTAYAFVPNTTSTTHYFDSKGAVTGSDTHVSVPIGTPLSMSIWLKASGYSIAELRLYNNARVYLGVMVDLTSGSYRATTGGGSQTGFAASNISVYAGTNGWYRLSFTCVAPNDTGTDWVPRVLVYTGTLASPTQTFSGDGTSGVYAWGRHYELASAAGSYIPTTTSPVTVTDYALSSSGVAQLAVTPPVGAKLSWTGDGAVYQQGTHVFIEDHQDMSMTIGIAGKVPSAVFLALLAGGYIPLKPEGVRVAYTVVTSVDGAPLFGFDMDNELVAGFDTGVWGTAL</sequence>
<accession>A0AB37AYX1</accession>
<proteinExistence type="predicted"/>
<gene>
    <name evidence="1" type="ORF">C6P99_01700</name>
</gene>
<evidence type="ECO:0000313" key="1">
    <source>
        <dbReference type="EMBL" id="PRE55591.1"/>
    </source>
</evidence>